<feature type="domain" description="Metallo-beta-lactamase" evidence="2">
    <location>
        <begin position="18"/>
        <end position="206"/>
    </location>
</feature>
<dbReference type="Pfam" id="PF12706">
    <property type="entry name" value="Lactamase_B_2"/>
    <property type="match status" value="1"/>
</dbReference>
<dbReference type="PANTHER" id="PTHR46018">
    <property type="entry name" value="ZINC PHOSPHODIESTERASE ELAC PROTEIN 1"/>
    <property type="match status" value="1"/>
</dbReference>
<dbReference type="SMART" id="SM00849">
    <property type="entry name" value="Lactamase_B"/>
    <property type="match status" value="1"/>
</dbReference>
<name>A0A6G7WFY2_9LACT</name>
<reference evidence="3 4" key="1">
    <citation type="journal article" date="2017" name="Int. J. Syst. Evol. Microbiol.">
        <title>Jeotgalibaca porci sp. nov. and Jeotgalibaca arthritidis sp. nov., isolated from pigs, and emended description of the genus Jeotgalibaca.</title>
        <authorList>
            <person name="Zamora L."/>
            <person name="Perez-Sancho M."/>
            <person name="Dominguez L."/>
            <person name="Fernandez-Garayzabal J.F."/>
            <person name="Vela A.I."/>
        </authorList>
    </citation>
    <scope>NUCLEOTIDE SEQUENCE [LARGE SCALE GENOMIC DNA]</scope>
    <source>
        <strain evidence="3 4">CCUG 69148</strain>
    </source>
</reference>
<dbReference type="RefSeq" id="WP_166062163.1">
    <property type="nucleotide sequence ID" value="NZ_CP049889.1"/>
</dbReference>
<dbReference type="GeneID" id="94552232"/>
<accession>A0A6G7WFY2</accession>
<dbReference type="CDD" id="cd07716">
    <property type="entry name" value="RNaseZ_short-form-like_MBL-fold"/>
    <property type="match status" value="1"/>
</dbReference>
<sequence length="241" mass="26436">MKLTVLGFMGGYPAKGVGTTAYLLESEAFHLLIDVGSNAVLALEKHLDPKQLDAVIVTHYHPDHIADMGVLQHVFQLKDPDKTLPIYGHVESDLHGLRESAYTTAVDYTGNEPIMIGPFRIAFLKTLHPVPCYALEIIEITTGKKLVFTADSGYLADFVSFSKDADVLLADTNFFQGQEGHKVHMTSYEVGSIAKEANVKKLILTHLPPSVEWEKLLGEAKEAAGDVVVVQLAEKDLQIII</sequence>
<keyword evidence="4" id="KW-1185">Reference proteome</keyword>
<organism evidence="3 4">
    <name type="scientific">Jeotgalibaca porci</name>
    <dbReference type="NCBI Taxonomy" id="1868793"/>
    <lineage>
        <taxon>Bacteria</taxon>
        <taxon>Bacillati</taxon>
        <taxon>Bacillota</taxon>
        <taxon>Bacilli</taxon>
        <taxon>Lactobacillales</taxon>
        <taxon>Carnobacteriaceae</taxon>
        <taxon>Jeotgalibaca</taxon>
    </lineage>
</organism>
<dbReference type="Gene3D" id="3.60.15.10">
    <property type="entry name" value="Ribonuclease Z/Hydroxyacylglutathione hydrolase-like"/>
    <property type="match status" value="1"/>
</dbReference>
<evidence type="ECO:0000313" key="4">
    <source>
        <dbReference type="Proteomes" id="UP000501830"/>
    </source>
</evidence>
<evidence type="ECO:0000256" key="1">
    <source>
        <dbReference type="ARBA" id="ARBA00022833"/>
    </source>
</evidence>
<dbReference type="SUPFAM" id="SSF56281">
    <property type="entry name" value="Metallo-hydrolase/oxidoreductase"/>
    <property type="match status" value="1"/>
</dbReference>
<dbReference type="EMBL" id="CP049889">
    <property type="protein sequence ID" value="QIK51117.1"/>
    <property type="molecule type" value="Genomic_DNA"/>
</dbReference>
<proteinExistence type="predicted"/>
<evidence type="ECO:0000313" key="3">
    <source>
        <dbReference type="EMBL" id="QIK51117.1"/>
    </source>
</evidence>
<dbReference type="Proteomes" id="UP000501830">
    <property type="component" value="Chromosome"/>
</dbReference>
<keyword evidence="1" id="KW-0862">Zinc</keyword>
<evidence type="ECO:0000259" key="2">
    <source>
        <dbReference type="SMART" id="SM00849"/>
    </source>
</evidence>
<dbReference type="InterPro" id="IPR001279">
    <property type="entry name" value="Metallo-B-lactamas"/>
</dbReference>
<dbReference type="AlphaFoldDB" id="A0A6G7WFY2"/>
<dbReference type="GO" id="GO:0042781">
    <property type="term" value="F:3'-tRNA processing endoribonuclease activity"/>
    <property type="evidence" value="ECO:0007669"/>
    <property type="project" value="TreeGrafter"/>
</dbReference>
<dbReference type="KEGG" id="jpo:G7058_03000"/>
<protein>
    <submittedName>
        <fullName evidence="3">MBL fold metallo-hydrolase</fullName>
    </submittedName>
</protein>
<keyword evidence="3" id="KW-0378">Hydrolase</keyword>
<dbReference type="PANTHER" id="PTHR46018:SF4">
    <property type="entry name" value="METALLO-HYDROLASE YHFI-RELATED"/>
    <property type="match status" value="1"/>
</dbReference>
<gene>
    <name evidence="3" type="ORF">G7058_03000</name>
</gene>
<dbReference type="InterPro" id="IPR036866">
    <property type="entry name" value="RibonucZ/Hydroxyglut_hydro"/>
</dbReference>